<evidence type="ECO:0000313" key="2">
    <source>
        <dbReference type="EMBL" id="MBJ3786999.1"/>
    </source>
</evidence>
<dbReference type="InterPro" id="IPR050903">
    <property type="entry name" value="Bact_Chemotaxis_MeTrfase"/>
</dbReference>
<dbReference type="Gene3D" id="3.40.50.150">
    <property type="entry name" value="Vaccinia Virus protein VP39"/>
    <property type="match status" value="1"/>
</dbReference>
<evidence type="ECO:0000259" key="1">
    <source>
        <dbReference type="PROSITE" id="PS50123"/>
    </source>
</evidence>
<dbReference type="Pfam" id="PF03705">
    <property type="entry name" value="CheR_N"/>
    <property type="match status" value="1"/>
</dbReference>
<dbReference type="GO" id="GO:0008757">
    <property type="term" value="F:S-adenosylmethionine-dependent methyltransferase activity"/>
    <property type="evidence" value="ECO:0007669"/>
    <property type="project" value="InterPro"/>
</dbReference>
<dbReference type="InterPro" id="IPR000780">
    <property type="entry name" value="CheR_MeTrfase"/>
</dbReference>
<reference evidence="2" key="1">
    <citation type="submission" date="2020-12" db="EMBL/GenBank/DDBJ databases">
        <title>Devosia sp. MSA67 isolated from Mo River.</title>
        <authorList>
            <person name="Ma F."/>
            <person name="Zi Z."/>
        </authorList>
    </citation>
    <scope>NUCLEOTIDE SEQUENCE</scope>
    <source>
        <strain evidence="2">MSA67</strain>
    </source>
</reference>
<dbReference type="SUPFAM" id="SSF53335">
    <property type="entry name" value="S-adenosyl-L-methionine-dependent methyltransferases"/>
    <property type="match status" value="1"/>
</dbReference>
<dbReference type="AlphaFoldDB" id="A0A934IUJ2"/>
<dbReference type="PRINTS" id="PR00996">
    <property type="entry name" value="CHERMTFRASE"/>
</dbReference>
<gene>
    <name evidence="2" type="ORF">JEQ47_19930</name>
</gene>
<dbReference type="PROSITE" id="PS50123">
    <property type="entry name" value="CHER"/>
    <property type="match status" value="1"/>
</dbReference>
<dbReference type="InterPro" id="IPR029063">
    <property type="entry name" value="SAM-dependent_MTases_sf"/>
</dbReference>
<comment type="caution">
    <text evidence="2">The sequence shown here is derived from an EMBL/GenBank/DDBJ whole genome shotgun (WGS) entry which is preliminary data.</text>
</comment>
<organism evidence="2 3">
    <name type="scientific">Devosia sediminis</name>
    <dbReference type="NCBI Taxonomy" id="2798801"/>
    <lineage>
        <taxon>Bacteria</taxon>
        <taxon>Pseudomonadati</taxon>
        <taxon>Pseudomonadota</taxon>
        <taxon>Alphaproteobacteria</taxon>
        <taxon>Hyphomicrobiales</taxon>
        <taxon>Devosiaceae</taxon>
        <taxon>Devosia</taxon>
    </lineage>
</organism>
<proteinExistence type="predicted"/>
<dbReference type="InterPro" id="IPR022641">
    <property type="entry name" value="CheR_N"/>
</dbReference>
<accession>A0A934IUJ2</accession>
<sequence length="306" mass="35524">MHRCRRERLHGKAPRCREAALPRPRVDAQVTELPEKVEDIEIRLLLEALFLRYHYDFRNYAMASIKRRLRQAREQLGFSTFSAMQESILRDADMLPQLLRFMTVQVSEMFRDPSYFRALRERVVPHLKTYPSLKVWVAGCSTGEELYSLVILFREEGLEERTLFYATDINHDALETAQAGIYPMERIPLFTQNHRQSGGKSSLSDYYQAAYGRASLDKTLRKNVVFSDHSLVTDSVFAEMHLISCRNVLIYFDKALQDRALGLFEDSLARRGFLGLGSKESLRFSSHASAFADFVREEKIYQRSSE</sequence>
<name>A0A934IUJ2_9HYPH</name>
<dbReference type="InterPro" id="IPR022642">
    <property type="entry name" value="CheR_C"/>
</dbReference>
<dbReference type="SMART" id="SM00138">
    <property type="entry name" value="MeTrc"/>
    <property type="match status" value="1"/>
</dbReference>
<dbReference type="Proteomes" id="UP000602124">
    <property type="component" value="Unassembled WGS sequence"/>
</dbReference>
<keyword evidence="3" id="KW-1185">Reference proteome</keyword>
<dbReference type="Pfam" id="PF01739">
    <property type="entry name" value="CheR"/>
    <property type="match status" value="1"/>
</dbReference>
<protein>
    <submittedName>
        <fullName evidence="2">Protein-glutamate O-methyltransferase CheR</fullName>
    </submittedName>
</protein>
<dbReference type="EMBL" id="JAEKMH010000007">
    <property type="protein sequence ID" value="MBJ3786999.1"/>
    <property type="molecule type" value="Genomic_DNA"/>
</dbReference>
<dbReference type="PANTHER" id="PTHR24422:SF8">
    <property type="entry name" value="CHEMOTAXIS PROTEIN"/>
    <property type="match status" value="1"/>
</dbReference>
<feature type="domain" description="CheR-type methyltransferase" evidence="1">
    <location>
        <begin position="30"/>
        <end position="306"/>
    </location>
</feature>
<evidence type="ECO:0000313" key="3">
    <source>
        <dbReference type="Proteomes" id="UP000602124"/>
    </source>
</evidence>
<dbReference type="PANTHER" id="PTHR24422">
    <property type="entry name" value="CHEMOTAXIS PROTEIN METHYLTRANSFERASE"/>
    <property type="match status" value="1"/>
</dbReference>